<organism evidence="3 4">
    <name type="scientific">Longibaculum muris</name>
    <dbReference type="NCBI Taxonomy" id="1796628"/>
    <lineage>
        <taxon>Bacteria</taxon>
        <taxon>Bacillati</taxon>
        <taxon>Bacillota</taxon>
        <taxon>Erysipelotrichia</taxon>
        <taxon>Erysipelotrichales</taxon>
        <taxon>Coprobacillaceae</taxon>
        <taxon>Longibaculum</taxon>
    </lineage>
</organism>
<dbReference type="Pfam" id="PF13426">
    <property type="entry name" value="PAS_9"/>
    <property type="match status" value="1"/>
</dbReference>
<dbReference type="InterPro" id="IPR000014">
    <property type="entry name" value="PAS"/>
</dbReference>
<dbReference type="Gene3D" id="3.30.70.270">
    <property type="match status" value="2"/>
</dbReference>
<evidence type="ECO:0000313" key="3">
    <source>
        <dbReference type="EMBL" id="TCW01300.1"/>
    </source>
</evidence>
<dbReference type="CDD" id="cd01948">
    <property type="entry name" value="EAL"/>
    <property type="match status" value="1"/>
</dbReference>
<dbReference type="SMART" id="SM00267">
    <property type="entry name" value="GGDEF"/>
    <property type="match status" value="2"/>
</dbReference>
<protein>
    <submittedName>
        <fullName evidence="3">Diguanylate cyclase (GGDEF)-like protein</fullName>
    </submittedName>
</protein>
<dbReference type="GO" id="GO:0071111">
    <property type="term" value="F:cyclic-guanylate-specific phosphodiesterase activity"/>
    <property type="evidence" value="ECO:0007669"/>
    <property type="project" value="InterPro"/>
</dbReference>
<reference evidence="3 4" key="1">
    <citation type="submission" date="2019-03" db="EMBL/GenBank/DDBJ databases">
        <title>Genomic Encyclopedia of Type Strains, Phase IV (KMG-IV): sequencing the most valuable type-strain genomes for metagenomic binning, comparative biology and taxonomic classification.</title>
        <authorList>
            <person name="Goeker M."/>
        </authorList>
    </citation>
    <scope>NUCLEOTIDE SEQUENCE [LARGE SCALE GENOMIC DNA]</scope>
    <source>
        <strain evidence="3 4">DSM 29487</strain>
    </source>
</reference>
<dbReference type="EMBL" id="SMCQ01000004">
    <property type="protein sequence ID" value="TCW01300.1"/>
    <property type="molecule type" value="Genomic_DNA"/>
</dbReference>
<dbReference type="InterPro" id="IPR001633">
    <property type="entry name" value="EAL_dom"/>
</dbReference>
<dbReference type="PROSITE" id="PS50883">
    <property type="entry name" value="EAL"/>
    <property type="match status" value="1"/>
</dbReference>
<dbReference type="Pfam" id="PF00563">
    <property type="entry name" value="EAL"/>
    <property type="match status" value="1"/>
</dbReference>
<dbReference type="InterPro" id="IPR035965">
    <property type="entry name" value="PAS-like_dom_sf"/>
</dbReference>
<dbReference type="InterPro" id="IPR043128">
    <property type="entry name" value="Rev_trsase/Diguanyl_cyclase"/>
</dbReference>
<dbReference type="Pfam" id="PF00990">
    <property type="entry name" value="GGDEF"/>
    <property type="match status" value="2"/>
</dbReference>
<proteinExistence type="predicted"/>
<name>A0A4R3Z8U2_9FIRM</name>
<dbReference type="GeneID" id="98914811"/>
<dbReference type="AlphaFoldDB" id="A0A4R3Z8U2"/>
<evidence type="ECO:0000259" key="2">
    <source>
        <dbReference type="PROSITE" id="PS50887"/>
    </source>
</evidence>
<dbReference type="Proteomes" id="UP000295515">
    <property type="component" value="Unassembled WGS sequence"/>
</dbReference>
<dbReference type="Gene3D" id="3.20.20.450">
    <property type="entry name" value="EAL domain"/>
    <property type="match status" value="1"/>
</dbReference>
<dbReference type="PANTHER" id="PTHR33121:SF79">
    <property type="entry name" value="CYCLIC DI-GMP PHOSPHODIESTERASE PDED-RELATED"/>
    <property type="match status" value="1"/>
</dbReference>
<feature type="domain" description="EAL" evidence="1">
    <location>
        <begin position="741"/>
        <end position="996"/>
    </location>
</feature>
<dbReference type="InterPro" id="IPR029787">
    <property type="entry name" value="Nucleotide_cyclase"/>
</dbReference>
<evidence type="ECO:0000313" key="4">
    <source>
        <dbReference type="Proteomes" id="UP000295515"/>
    </source>
</evidence>
<dbReference type="Pfam" id="PF08447">
    <property type="entry name" value="PAS_3"/>
    <property type="match status" value="1"/>
</dbReference>
<dbReference type="SMART" id="SM00052">
    <property type="entry name" value="EAL"/>
    <property type="match status" value="1"/>
</dbReference>
<dbReference type="InterPro" id="IPR013655">
    <property type="entry name" value="PAS_fold_3"/>
</dbReference>
<comment type="caution">
    <text evidence="3">The sequence shown here is derived from an EMBL/GenBank/DDBJ whole genome shotgun (WGS) entry which is preliminary data.</text>
</comment>
<dbReference type="PROSITE" id="PS50887">
    <property type="entry name" value="GGDEF"/>
    <property type="match status" value="2"/>
</dbReference>
<dbReference type="NCBIfam" id="TIGR00254">
    <property type="entry name" value="GGDEF"/>
    <property type="match status" value="2"/>
</dbReference>
<feature type="domain" description="GGDEF" evidence="2">
    <location>
        <begin position="600"/>
        <end position="732"/>
    </location>
</feature>
<dbReference type="SUPFAM" id="SSF55073">
    <property type="entry name" value="Nucleotide cyclase"/>
    <property type="match status" value="2"/>
</dbReference>
<dbReference type="InterPro" id="IPR035919">
    <property type="entry name" value="EAL_sf"/>
</dbReference>
<sequence>MDLKNGKYLLEIYQHCKDFRRFFLGSHYDHIFQSLLNILNNIMEVDNICGFFYKNDHYPYHYYSVISHDHDEEFDQYYQQLNQHYHLKEIKPQLESYLENYTFVYGLPLDCEDKFYGYLFFCRDEKDFNKEEREFLNTLSQIYADIFNNKETYQRRIFDQSVFGKILNSVHANIAITNPLTDEILYINDTAKKTYQIKDNVIGLKCYEVFKKDQKERCRVCPLNRLLKNPNESHTWEEYSDYKHKYFQNHDSLIEWFDHTIVHFQYSIDITDLKEIQREAHYDSLTEIFNRRTGKKALNEQLLKAKKENKNLIVCLFDLDHLKTTNDAFGHQQGDFFLRTVSKEVTTILNHDDIFFRLSGDEFVVSFYDNTISNVHNLMIQVLNVLKQIKKQDNIPFDLSFCFGLYEVGPQTSLSINDIISEADEKMYNFKVKSHLKKAMRELDLSKVNVNEFTYNQELLYNALAKSTDDYIFICNMKTGVFKYTPEMVKEFDFPSEVLTNAAAVFGSKIHKDDKYEFLNSNQQIIDGRTDSHIVEYRALNKNNEYVWLRCRGHVEYDENGEPCLFAGFISNLGRKNYRDNLTGLYNGFELEKRIQETTSHFAMMILNIANFKNINQFYNRHFGDQVLRIVAQNLQTLLHKQTTIYKLDGDEFALILKDATPQDLCQVYEKIQKYAKQEHSYEGKSYSCHFNAGAAFSPHDGTTYSKLRRNCEIALQHSKHYAYGKLTLYNQDIADKRNQTLRVLHALKESINNNFENFCLVFQPKVTSSYHALTGFEALIRWNHQDFPHIGPGFFIPMLEESGDIIQLGDWIFEQAIIKLKDFSRYDKDINMSINVSYLQLMDDKFVDFIKEKATLHQVNPYHIIIELTETSIAKNNELIVNKIQQLRQFGMRIAMDDFGTGYSSLSLLKNEPLDIIKIDQSFVRNITEDSFNYAFMNAIIDLCHQIDLKVIVEGVETKDELDVIEKFNPDYIQGYYTGKPMDYNHAICLLKKNIDNK</sequence>
<keyword evidence="4" id="KW-1185">Reference proteome</keyword>
<dbReference type="PANTHER" id="PTHR33121">
    <property type="entry name" value="CYCLIC DI-GMP PHOSPHODIESTERASE PDEF"/>
    <property type="match status" value="1"/>
</dbReference>
<gene>
    <name evidence="3" type="ORF">EDD60_104119</name>
</gene>
<feature type="domain" description="GGDEF" evidence="2">
    <location>
        <begin position="310"/>
        <end position="443"/>
    </location>
</feature>
<dbReference type="SUPFAM" id="SSF55785">
    <property type="entry name" value="PYP-like sensor domain (PAS domain)"/>
    <property type="match status" value="1"/>
</dbReference>
<dbReference type="SUPFAM" id="SSF141868">
    <property type="entry name" value="EAL domain-like"/>
    <property type="match status" value="1"/>
</dbReference>
<dbReference type="Gene3D" id="3.30.450.20">
    <property type="entry name" value="PAS domain"/>
    <property type="match status" value="2"/>
</dbReference>
<dbReference type="RefSeq" id="WP_132226295.1">
    <property type="nucleotide sequence ID" value="NZ_JANKBF010000006.1"/>
</dbReference>
<dbReference type="InterPro" id="IPR000160">
    <property type="entry name" value="GGDEF_dom"/>
</dbReference>
<dbReference type="CDD" id="cd01949">
    <property type="entry name" value="GGDEF"/>
    <property type="match status" value="2"/>
</dbReference>
<evidence type="ECO:0000259" key="1">
    <source>
        <dbReference type="PROSITE" id="PS50883"/>
    </source>
</evidence>
<accession>A0A4R3Z8U2</accession>
<dbReference type="InterPro" id="IPR050706">
    <property type="entry name" value="Cyclic-di-GMP_PDE-like"/>
</dbReference>